<gene>
    <name evidence="1" type="ORF">HMPREF9441_02738</name>
</gene>
<dbReference type="HOGENOM" id="CLU_3313978_0_0_10"/>
<protein>
    <submittedName>
        <fullName evidence="1">Uncharacterized protein</fullName>
    </submittedName>
</protein>
<reference evidence="1 2" key="1">
    <citation type="submission" date="2011-03" db="EMBL/GenBank/DDBJ databases">
        <authorList>
            <person name="Weinstock G."/>
            <person name="Sodergren E."/>
            <person name="Clifton S."/>
            <person name="Fulton L."/>
            <person name="Fulton B."/>
            <person name="Courtney L."/>
            <person name="Fronick C."/>
            <person name="Harrison M."/>
            <person name="Strong C."/>
            <person name="Farmer C."/>
            <person name="Delahaunty K."/>
            <person name="Markovic C."/>
            <person name="Hall O."/>
            <person name="Minx P."/>
            <person name="Tomlinson C."/>
            <person name="Mitreva M."/>
            <person name="Hou S."/>
            <person name="Chen J."/>
            <person name="Wollam A."/>
            <person name="Pepin K.H."/>
            <person name="Johnson M."/>
            <person name="Bhonagiri V."/>
            <person name="Zhang X."/>
            <person name="Suruliraj S."/>
            <person name="Warren W."/>
            <person name="Chinwalla A."/>
            <person name="Mardis E.R."/>
            <person name="Wilson R.K."/>
        </authorList>
    </citation>
    <scope>NUCLEOTIDE SEQUENCE [LARGE SCALE GENOMIC DNA]</scope>
    <source>
        <strain evidence="1 2">YIT 11840</strain>
    </source>
</reference>
<organism evidence="1 2">
    <name type="scientific">Paraprevotella clara YIT 11840</name>
    <dbReference type="NCBI Taxonomy" id="762968"/>
    <lineage>
        <taxon>Bacteria</taxon>
        <taxon>Pseudomonadati</taxon>
        <taxon>Bacteroidota</taxon>
        <taxon>Bacteroidia</taxon>
        <taxon>Bacteroidales</taxon>
        <taxon>Prevotellaceae</taxon>
        <taxon>Paraprevotella</taxon>
    </lineage>
</organism>
<proteinExistence type="predicted"/>
<evidence type="ECO:0000313" key="2">
    <source>
        <dbReference type="Proteomes" id="UP000003598"/>
    </source>
</evidence>
<dbReference type="AlphaFoldDB" id="G5STN2"/>
<dbReference type="Proteomes" id="UP000003598">
    <property type="component" value="Unassembled WGS sequence"/>
</dbReference>
<comment type="caution">
    <text evidence="1">The sequence shown here is derived from an EMBL/GenBank/DDBJ whole genome shotgun (WGS) entry which is preliminary data.</text>
</comment>
<dbReference type="EMBL" id="AFFY01000045">
    <property type="protein sequence ID" value="EHG99126.1"/>
    <property type="molecule type" value="Genomic_DNA"/>
</dbReference>
<dbReference type="STRING" id="762968.HMPREF9441_02738"/>
<sequence length="39" mass="4676">MSHEFYLMSQGLLCDRGKLFLILYIIQKTIAFPIRRIVF</sequence>
<keyword evidence="2" id="KW-1185">Reference proteome</keyword>
<accession>G5STN2</accession>
<name>G5STN2_9BACT</name>
<evidence type="ECO:0000313" key="1">
    <source>
        <dbReference type="EMBL" id="EHG99126.1"/>
    </source>
</evidence>